<dbReference type="EMBL" id="CAJPVI010000034">
    <property type="protein sequence ID" value="CAG2155733.1"/>
    <property type="molecule type" value="Genomic_DNA"/>
</dbReference>
<dbReference type="SUPFAM" id="SSF56112">
    <property type="entry name" value="Protein kinase-like (PK-like)"/>
    <property type="match status" value="1"/>
</dbReference>
<dbReference type="PANTHER" id="PTHR21310:SF57">
    <property type="entry name" value="BLR2944 PROTEIN"/>
    <property type="match status" value="1"/>
</dbReference>
<dbReference type="InterPro" id="IPR011009">
    <property type="entry name" value="Kinase-like_dom_sf"/>
</dbReference>
<reference evidence="2 3" key="1">
    <citation type="submission" date="2021-03" db="EMBL/GenBank/DDBJ databases">
        <authorList>
            <person name="Peeters C."/>
        </authorList>
    </citation>
    <scope>NUCLEOTIDE SEQUENCE [LARGE SCALE GENOMIC DNA]</scope>
    <source>
        <strain evidence="2 3">LMG 26411</strain>
    </source>
</reference>
<evidence type="ECO:0000313" key="2">
    <source>
        <dbReference type="EMBL" id="CAG2155733.1"/>
    </source>
</evidence>
<accession>A0ABM8TN57</accession>
<sequence length="344" mass="36639">METTPVQAEDVLSSGLHCIARRIDARATGISALRRLSGGANQETWSFNLERADGTAPMILRRCPPQTARPAGTGTASFTGMATEAALLDRAARAGVPVPVVRAQLAPADGIGDGFIMNFVAGETLGGRIVRDPSLAHARTVLAYQCGRALAAIHSIARADLPPLREAAAAEEVANYLARHRAGGSAKPVFELAFQWLQRNLPPAPERKVLVHGDFRNGNLMVGEDGLRAVLDWELAHLGDPMEDLGWLCVNSWRFGHTALPVGGFGTREDLFVGYEAGGGTVDAARVHFWEVFGSLKWGIGCESMAQAPAGGAPRTVERAAIGRRSSETEIDLLNLLAPRQGAR</sequence>
<keyword evidence="3" id="KW-1185">Reference proteome</keyword>
<dbReference type="InterPro" id="IPR051678">
    <property type="entry name" value="AGP_Transferase"/>
</dbReference>
<protein>
    <recommendedName>
        <fullName evidence="1">Aminoglycoside phosphotransferase domain-containing protein</fullName>
    </recommendedName>
</protein>
<dbReference type="InterPro" id="IPR041726">
    <property type="entry name" value="ACAD10_11_N"/>
</dbReference>
<gene>
    <name evidence="2" type="ORF">LMG26411_05025</name>
</gene>
<name>A0ABM8TN57_9BURK</name>
<dbReference type="PANTHER" id="PTHR21310">
    <property type="entry name" value="AMINOGLYCOSIDE PHOSPHOTRANSFERASE-RELATED-RELATED"/>
    <property type="match status" value="1"/>
</dbReference>
<evidence type="ECO:0000259" key="1">
    <source>
        <dbReference type="Pfam" id="PF01636"/>
    </source>
</evidence>
<dbReference type="InterPro" id="IPR002575">
    <property type="entry name" value="Aminoglycoside_PTrfase"/>
</dbReference>
<organism evidence="2 3">
    <name type="scientific">Cupriavidus numazuensis</name>
    <dbReference type="NCBI Taxonomy" id="221992"/>
    <lineage>
        <taxon>Bacteria</taxon>
        <taxon>Pseudomonadati</taxon>
        <taxon>Pseudomonadota</taxon>
        <taxon>Betaproteobacteria</taxon>
        <taxon>Burkholderiales</taxon>
        <taxon>Burkholderiaceae</taxon>
        <taxon>Cupriavidus</taxon>
    </lineage>
</organism>
<proteinExistence type="predicted"/>
<dbReference type="Gene3D" id="3.30.200.20">
    <property type="entry name" value="Phosphorylase Kinase, domain 1"/>
    <property type="match status" value="1"/>
</dbReference>
<comment type="caution">
    <text evidence="2">The sequence shown here is derived from an EMBL/GenBank/DDBJ whole genome shotgun (WGS) entry which is preliminary data.</text>
</comment>
<evidence type="ECO:0000313" key="3">
    <source>
        <dbReference type="Proteomes" id="UP000672657"/>
    </source>
</evidence>
<dbReference type="Gene3D" id="3.90.1200.10">
    <property type="match status" value="1"/>
</dbReference>
<dbReference type="Pfam" id="PF01636">
    <property type="entry name" value="APH"/>
    <property type="match status" value="1"/>
</dbReference>
<feature type="domain" description="Aminoglycoside phosphotransferase" evidence="1">
    <location>
        <begin position="33"/>
        <end position="269"/>
    </location>
</feature>
<dbReference type="Proteomes" id="UP000672657">
    <property type="component" value="Unassembled WGS sequence"/>
</dbReference>
<dbReference type="CDD" id="cd05154">
    <property type="entry name" value="ACAD10_11_N-like"/>
    <property type="match status" value="1"/>
</dbReference>
<dbReference type="RefSeq" id="WP_244874014.1">
    <property type="nucleotide sequence ID" value="NZ_CAJPVI010000034.1"/>
</dbReference>